<feature type="compositionally biased region" description="Polar residues" evidence="1">
    <location>
        <begin position="422"/>
        <end position="457"/>
    </location>
</feature>
<evidence type="ECO:0000256" key="2">
    <source>
        <dbReference type="SAM" id="Phobius"/>
    </source>
</evidence>
<sequence>MCDFPESRMVAECLLGCSVGAARHSGVTRPRAGFRAYEWSVSSNTQDFYEQPYNSHILGVVDMDLYGAFQICSIGILAAPLTVRLSRTYFYDPGRNIIFLWTILILSGLVALCVEFYRVTPTDCKTDNFNHTISSAATFPYGGNATCGLLCSETDGPFSVLRGGAAANVNVIPVPRILTFNALMLLSAGFCIPAILSLVFTWDKILEINWKRQREDERLNERIEGATITVGEMRGINKVVRLFLSVVEIPLFGGVILTIIGIGEANFFSPQVNYDTEPMGSIGGEDITLQSRTQHRYSESSHRNRSNERDVSPGRPSMQQRSPSPMEIRSTSPHDIGLIPTITEPDLAHDQDDDAQSHQSEPTAGRNKVRKWLTSAANSLGNAAHDKLDVSGYDDEKAHRFPEVPGEVLRNPALERISTQYSRLRQENSRAGSTYATSVASTSGVEGSPTPEVSQGSPRPESTPIRTPARRATLEVPTPVHTHRRSESH</sequence>
<feature type="transmembrane region" description="Helical" evidence="2">
    <location>
        <begin position="242"/>
        <end position="263"/>
    </location>
</feature>
<feature type="region of interest" description="Disordered" evidence="1">
    <location>
        <begin position="422"/>
        <end position="489"/>
    </location>
</feature>
<feature type="compositionally biased region" description="Polar residues" evidence="1">
    <location>
        <begin position="317"/>
        <end position="333"/>
    </location>
</feature>
<comment type="caution">
    <text evidence="3">The sequence shown here is derived from an EMBL/GenBank/DDBJ whole genome shotgun (WGS) entry which is preliminary data.</text>
</comment>
<name>A0A9W8Y3I6_9PLEO</name>
<feature type="compositionally biased region" description="Basic and acidic residues" evidence="1">
    <location>
        <begin position="296"/>
        <end position="312"/>
    </location>
</feature>
<feature type="transmembrane region" description="Helical" evidence="2">
    <location>
        <begin position="182"/>
        <end position="202"/>
    </location>
</feature>
<keyword evidence="2" id="KW-0472">Membrane</keyword>
<keyword evidence="2" id="KW-0812">Transmembrane</keyword>
<dbReference type="OrthoDB" id="3021074at2759"/>
<protein>
    <submittedName>
        <fullName evidence="3">Uncharacterized protein</fullName>
    </submittedName>
</protein>
<feature type="transmembrane region" description="Helical" evidence="2">
    <location>
        <begin position="65"/>
        <end position="85"/>
    </location>
</feature>
<proteinExistence type="predicted"/>
<feature type="transmembrane region" description="Helical" evidence="2">
    <location>
        <begin position="97"/>
        <end position="117"/>
    </location>
</feature>
<gene>
    <name evidence="3" type="ORF">N0V83_007819</name>
</gene>
<evidence type="ECO:0000313" key="4">
    <source>
        <dbReference type="Proteomes" id="UP001140560"/>
    </source>
</evidence>
<keyword evidence="2" id="KW-1133">Transmembrane helix</keyword>
<dbReference type="EMBL" id="JAPEUY010000014">
    <property type="protein sequence ID" value="KAJ4366184.1"/>
    <property type="molecule type" value="Genomic_DNA"/>
</dbReference>
<feature type="region of interest" description="Disordered" evidence="1">
    <location>
        <begin position="292"/>
        <end position="369"/>
    </location>
</feature>
<evidence type="ECO:0000313" key="3">
    <source>
        <dbReference type="EMBL" id="KAJ4366184.1"/>
    </source>
</evidence>
<keyword evidence="4" id="KW-1185">Reference proteome</keyword>
<dbReference type="Proteomes" id="UP001140560">
    <property type="component" value="Unassembled WGS sequence"/>
</dbReference>
<accession>A0A9W8Y3I6</accession>
<dbReference type="AlphaFoldDB" id="A0A9W8Y3I6"/>
<evidence type="ECO:0000256" key="1">
    <source>
        <dbReference type="SAM" id="MobiDB-lite"/>
    </source>
</evidence>
<reference evidence="3" key="1">
    <citation type="submission" date="2022-10" db="EMBL/GenBank/DDBJ databases">
        <title>Tapping the CABI collections for fungal endophytes: first genome assemblies for Collariella, Neodidymelliopsis, Ascochyta clinopodiicola, Didymella pomorum, Didymosphaeria variabile, Neocosmospora piperis and Neocucurbitaria cava.</title>
        <authorList>
            <person name="Hill R."/>
        </authorList>
    </citation>
    <scope>NUCLEOTIDE SEQUENCE</scope>
    <source>
        <strain evidence="3">IMI 356814</strain>
    </source>
</reference>
<organism evidence="3 4">
    <name type="scientific">Neocucurbitaria cava</name>
    <dbReference type="NCBI Taxonomy" id="798079"/>
    <lineage>
        <taxon>Eukaryota</taxon>
        <taxon>Fungi</taxon>
        <taxon>Dikarya</taxon>
        <taxon>Ascomycota</taxon>
        <taxon>Pezizomycotina</taxon>
        <taxon>Dothideomycetes</taxon>
        <taxon>Pleosporomycetidae</taxon>
        <taxon>Pleosporales</taxon>
        <taxon>Pleosporineae</taxon>
        <taxon>Cucurbitariaceae</taxon>
        <taxon>Neocucurbitaria</taxon>
    </lineage>
</organism>